<evidence type="ECO:0000256" key="1">
    <source>
        <dbReference type="SAM" id="MobiDB-lite"/>
    </source>
</evidence>
<organism evidence="2 3">
    <name type="scientific">Neoaquamicrobium sediminum</name>
    <dbReference type="NCBI Taxonomy" id="1849104"/>
    <lineage>
        <taxon>Bacteria</taxon>
        <taxon>Pseudomonadati</taxon>
        <taxon>Pseudomonadota</taxon>
        <taxon>Alphaproteobacteria</taxon>
        <taxon>Hyphomicrobiales</taxon>
        <taxon>Phyllobacteriaceae</taxon>
        <taxon>Neoaquamicrobium</taxon>
    </lineage>
</organism>
<dbReference type="Gene3D" id="3.40.630.40">
    <property type="entry name" value="Zn-dependent exopeptidases"/>
    <property type="match status" value="1"/>
</dbReference>
<comment type="caution">
    <text evidence="2">The sequence shown here is derived from an EMBL/GenBank/DDBJ whole genome shotgun (WGS) entry which is preliminary data.</text>
</comment>
<dbReference type="Proteomes" id="UP001559025">
    <property type="component" value="Unassembled WGS sequence"/>
</dbReference>
<dbReference type="EMBL" id="JAZHFV010000001">
    <property type="protein sequence ID" value="MEX4006523.1"/>
    <property type="molecule type" value="Genomic_DNA"/>
</dbReference>
<gene>
    <name evidence="2" type="ORF">V1479_04360</name>
</gene>
<reference evidence="2 3" key="1">
    <citation type="submission" date="2024-01" db="EMBL/GenBank/DDBJ databases">
        <title>New evidence supports the origin of RcGTA from prophage.</title>
        <authorList>
            <person name="Xu Y."/>
            <person name="Liu B."/>
            <person name="Chen F."/>
        </authorList>
    </citation>
    <scope>NUCLEOTIDE SEQUENCE [LARGE SCALE GENOMIC DNA]</scope>
    <source>
        <strain evidence="2 3">CBW1107-2</strain>
    </source>
</reference>
<sequence length="290" mass="32304">MSRQGEPEDLPQAVSVRRPDGEELPLLYDSPHSGRVYPEDFLPAAEMRLLLGGEDRFVDDLVIDAPSHGATLIKALFARTYIDPNRTADDLDPHLLPEDWAEETAPSVSSERGVGLIFRLIGDAVPIYDRLLSADEIRRRIDAYWRPYHAALEDEMARLTERFGEVLHINWHSMQPVGNALAPDPGRTRPDFVLGDLDGTSCDPALTRFVADHLSALGYSVGLNDPYKGALIVERYGKPEEGRHTLQIEINRALYMDHGTLDRTGGFAELKDDLSTFTDELAGFARARLG</sequence>
<dbReference type="RefSeq" id="WP_368801814.1">
    <property type="nucleotide sequence ID" value="NZ_JAZHFV010000001.1"/>
</dbReference>
<name>A0ABV3WQQ1_9HYPH</name>
<evidence type="ECO:0000313" key="2">
    <source>
        <dbReference type="EMBL" id="MEX4006523.1"/>
    </source>
</evidence>
<protein>
    <submittedName>
        <fullName evidence="2">N-formylglutamate amidohydrolase</fullName>
    </submittedName>
</protein>
<dbReference type="InterPro" id="IPR007709">
    <property type="entry name" value="N-FG_amidohydro"/>
</dbReference>
<evidence type="ECO:0000313" key="3">
    <source>
        <dbReference type="Proteomes" id="UP001559025"/>
    </source>
</evidence>
<feature type="region of interest" description="Disordered" evidence="1">
    <location>
        <begin position="1"/>
        <end position="29"/>
    </location>
</feature>
<accession>A0ABV3WQQ1</accession>
<proteinExistence type="predicted"/>
<keyword evidence="3" id="KW-1185">Reference proteome</keyword>
<dbReference type="SUPFAM" id="SSF53187">
    <property type="entry name" value="Zn-dependent exopeptidases"/>
    <property type="match status" value="1"/>
</dbReference>
<dbReference type="Pfam" id="PF05013">
    <property type="entry name" value="FGase"/>
    <property type="match status" value="1"/>
</dbReference>